<name>A0A1G2DFT4_9BACT</name>
<gene>
    <name evidence="1" type="ORF">A3D67_01695</name>
</gene>
<dbReference type="EMBL" id="MHLN01000004">
    <property type="protein sequence ID" value="OGZ12495.1"/>
    <property type="molecule type" value="Genomic_DNA"/>
</dbReference>
<organism evidence="1 2">
    <name type="scientific">Candidatus Lloydbacteria bacterium RIFCSPHIGHO2_02_FULL_51_22</name>
    <dbReference type="NCBI Taxonomy" id="1798663"/>
    <lineage>
        <taxon>Bacteria</taxon>
        <taxon>Candidatus Lloydiibacteriota</taxon>
    </lineage>
</organism>
<reference evidence="1 2" key="1">
    <citation type="journal article" date="2016" name="Nat. Commun.">
        <title>Thousands of microbial genomes shed light on interconnected biogeochemical processes in an aquifer system.</title>
        <authorList>
            <person name="Anantharaman K."/>
            <person name="Brown C.T."/>
            <person name="Hug L.A."/>
            <person name="Sharon I."/>
            <person name="Castelle C.J."/>
            <person name="Probst A.J."/>
            <person name="Thomas B.C."/>
            <person name="Singh A."/>
            <person name="Wilkins M.J."/>
            <person name="Karaoz U."/>
            <person name="Brodie E.L."/>
            <person name="Williams K.H."/>
            <person name="Hubbard S.S."/>
            <person name="Banfield J.F."/>
        </authorList>
    </citation>
    <scope>NUCLEOTIDE SEQUENCE [LARGE SCALE GENOMIC DNA]</scope>
</reference>
<sequence length="164" mass="18430">MTLDAHSQARSIQEELEFLLRSAENQKFTAYLTALRESRGALRQGVIDATVQHSHRAVICGTPSSQFVEQPMVKTAHGVFSRDAGGLWHYWLREEPAVSLLSAAEDAVSHRPEGAALFWFSCFPTQILVGDIAESLAKRWDTWRNDFSLNPRNLLSHLLILSAR</sequence>
<dbReference type="AlphaFoldDB" id="A0A1G2DFT4"/>
<protein>
    <submittedName>
        <fullName evidence="1">Uncharacterized protein</fullName>
    </submittedName>
</protein>
<dbReference type="Proteomes" id="UP000178099">
    <property type="component" value="Unassembled WGS sequence"/>
</dbReference>
<proteinExistence type="predicted"/>
<evidence type="ECO:0000313" key="2">
    <source>
        <dbReference type="Proteomes" id="UP000178099"/>
    </source>
</evidence>
<comment type="caution">
    <text evidence="1">The sequence shown here is derived from an EMBL/GenBank/DDBJ whole genome shotgun (WGS) entry which is preliminary data.</text>
</comment>
<accession>A0A1G2DFT4</accession>
<evidence type="ECO:0000313" key="1">
    <source>
        <dbReference type="EMBL" id="OGZ12495.1"/>
    </source>
</evidence>